<name>A0AAD8NMD9_TARER</name>
<protein>
    <recommendedName>
        <fullName evidence="4">Serine carboxypeptidase</fullName>
    </recommendedName>
</protein>
<dbReference type="Proteomes" id="UP001229421">
    <property type="component" value="Unassembled WGS sequence"/>
</dbReference>
<comment type="caution">
    <text evidence="2">The sequence shown here is derived from an EMBL/GenBank/DDBJ whole genome shotgun (WGS) entry which is preliminary data.</text>
</comment>
<dbReference type="Pfam" id="PF00450">
    <property type="entry name" value="Peptidase_S10"/>
    <property type="match status" value="1"/>
</dbReference>
<sequence>MQQSRNGDHDLAFPYVGVERWIASLDLDVEVPWKPFYVNDQVAGYKTKYTLNNYSLAYATVKGAGHVVAATKPTQIATLVRKWLSSQTYSIDSDKRYGVM</sequence>
<gene>
    <name evidence="2" type="ORF">QVD17_35251</name>
</gene>
<dbReference type="InterPro" id="IPR029058">
    <property type="entry name" value="AB_hydrolase_fold"/>
</dbReference>
<evidence type="ECO:0000313" key="2">
    <source>
        <dbReference type="EMBL" id="KAK1413478.1"/>
    </source>
</evidence>
<evidence type="ECO:0000256" key="1">
    <source>
        <dbReference type="ARBA" id="ARBA00009431"/>
    </source>
</evidence>
<organism evidence="2 3">
    <name type="scientific">Tagetes erecta</name>
    <name type="common">African marigold</name>
    <dbReference type="NCBI Taxonomy" id="13708"/>
    <lineage>
        <taxon>Eukaryota</taxon>
        <taxon>Viridiplantae</taxon>
        <taxon>Streptophyta</taxon>
        <taxon>Embryophyta</taxon>
        <taxon>Tracheophyta</taxon>
        <taxon>Spermatophyta</taxon>
        <taxon>Magnoliopsida</taxon>
        <taxon>eudicotyledons</taxon>
        <taxon>Gunneridae</taxon>
        <taxon>Pentapetalae</taxon>
        <taxon>asterids</taxon>
        <taxon>campanulids</taxon>
        <taxon>Asterales</taxon>
        <taxon>Asteraceae</taxon>
        <taxon>Asteroideae</taxon>
        <taxon>Heliantheae alliance</taxon>
        <taxon>Tageteae</taxon>
        <taxon>Tagetes</taxon>
    </lineage>
</organism>
<dbReference type="SUPFAM" id="SSF53474">
    <property type="entry name" value="alpha/beta-Hydrolases"/>
    <property type="match status" value="1"/>
</dbReference>
<dbReference type="GO" id="GO:0004185">
    <property type="term" value="F:serine-type carboxypeptidase activity"/>
    <property type="evidence" value="ECO:0007669"/>
    <property type="project" value="InterPro"/>
</dbReference>
<dbReference type="InterPro" id="IPR001563">
    <property type="entry name" value="Peptidase_S10"/>
</dbReference>
<reference evidence="2" key="1">
    <citation type="journal article" date="2023" name="bioRxiv">
        <title>Improved chromosome-level genome assembly for marigold (Tagetes erecta).</title>
        <authorList>
            <person name="Jiang F."/>
            <person name="Yuan L."/>
            <person name="Wang S."/>
            <person name="Wang H."/>
            <person name="Xu D."/>
            <person name="Wang A."/>
            <person name="Fan W."/>
        </authorList>
    </citation>
    <scope>NUCLEOTIDE SEQUENCE</scope>
    <source>
        <strain evidence="2">WSJ</strain>
        <tissue evidence="2">Leaf</tissue>
    </source>
</reference>
<evidence type="ECO:0008006" key="4">
    <source>
        <dbReference type="Google" id="ProtNLM"/>
    </source>
</evidence>
<evidence type="ECO:0000313" key="3">
    <source>
        <dbReference type="Proteomes" id="UP001229421"/>
    </source>
</evidence>
<dbReference type="GO" id="GO:0006508">
    <property type="term" value="P:proteolysis"/>
    <property type="evidence" value="ECO:0007669"/>
    <property type="project" value="InterPro"/>
</dbReference>
<dbReference type="AlphaFoldDB" id="A0AAD8NMD9"/>
<dbReference type="EMBL" id="JAUHHV010000009">
    <property type="protein sequence ID" value="KAK1413478.1"/>
    <property type="molecule type" value="Genomic_DNA"/>
</dbReference>
<accession>A0AAD8NMD9</accession>
<proteinExistence type="inferred from homology"/>
<comment type="similarity">
    <text evidence="1">Belongs to the peptidase S10 family.</text>
</comment>
<keyword evidence="3" id="KW-1185">Reference proteome</keyword>
<dbReference type="Gene3D" id="3.40.50.12670">
    <property type="match status" value="1"/>
</dbReference>